<gene>
    <name evidence="2" type="ORF">SYNPS1DRAFT_30670</name>
</gene>
<name>A0A4P9YUC7_9FUNG</name>
<accession>A0A4P9YUC7</accession>
<sequence>PLSDPTLAYCPVGGLYALAHLRGPAGVEFYLQFNPLVAIRAPDCLGLGLVDRFVPERLLGDWLRQVRSALPPGMDMGTTAAAQRLREAALMGDKQWPGCSIVDCWKSEIELCFADMHSIEQMLDRLEQLDKPWAQATAGYVRSLPPLLAKIMYRALRMGKQLDREQCSELEVLVASNWSRSSDARQLQSYQMTGKEASWEYPTLASVTDDVLDGYFAAPSDADAMQERAASPLANESRRQDVDTCSIHCYKSPWRAIDANIDYAALDAMRPKCPYFHG</sequence>
<organism evidence="2 3">
    <name type="scientific">Syncephalis pseudoplumigaleata</name>
    <dbReference type="NCBI Taxonomy" id="1712513"/>
    <lineage>
        <taxon>Eukaryota</taxon>
        <taxon>Fungi</taxon>
        <taxon>Fungi incertae sedis</taxon>
        <taxon>Zoopagomycota</taxon>
        <taxon>Zoopagomycotina</taxon>
        <taxon>Zoopagomycetes</taxon>
        <taxon>Zoopagales</taxon>
        <taxon>Piptocephalidaceae</taxon>
        <taxon>Syncephalis</taxon>
    </lineage>
</organism>
<protein>
    <recommendedName>
        <fullName evidence="1">Enoyl-CoA hydratase/isomerase domain-containing protein</fullName>
    </recommendedName>
</protein>
<dbReference type="OrthoDB" id="9936937at2759"/>
<feature type="non-terminal residue" evidence="2">
    <location>
        <position position="1"/>
    </location>
</feature>
<dbReference type="EMBL" id="KZ990856">
    <property type="protein sequence ID" value="RKP23576.1"/>
    <property type="molecule type" value="Genomic_DNA"/>
</dbReference>
<dbReference type="Gene3D" id="3.90.226.10">
    <property type="entry name" value="2-enoyl-CoA Hydratase, Chain A, domain 1"/>
    <property type="match status" value="1"/>
</dbReference>
<proteinExistence type="predicted"/>
<dbReference type="InterPro" id="IPR045004">
    <property type="entry name" value="ECH_dom"/>
</dbReference>
<evidence type="ECO:0000259" key="1">
    <source>
        <dbReference type="Pfam" id="PF16113"/>
    </source>
</evidence>
<dbReference type="InterPro" id="IPR029045">
    <property type="entry name" value="ClpP/crotonase-like_dom_sf"/>
</dbReference>
<evidence type="ECO:0000313" key="2">
    <source>
        <dbReference type="EMBL" id="RKP23576.1"/>
    </source>
</evidence>
<feature type="domain" description="Enoyl-CoA hydratase/isomerase" evidence="1">
    <location>
        <begin position="10"/>
        <end position="216"/>
    </location>
</feature>
<keyword evidence="3" id="KW-1185">Reference proteome</keyword>
<dbReference type="Proteomes" id="UP000278143">
    <property type="component" value="Unassembled WGS sequence"/>
</dbReference>
<evidence type="ECO:0000313" key="3">
    <source>
        <dbReference type="Proteomes" id="UP000278143"/>
    </source>
</evidence>
<dbReference type="SUPFAM" id="SSF52096">
    <property type="entry name" value="ClpP/crotonase"/>
    <property type="match status" value="1"/>
</dbReference>
<dbReference type="Pfam" id="PF16113">
    <property type="entry name" value="ECH_2"/>
    <property type="match status" value="1"/>
</dbReference>
<dbReference type="AlphaFoldDB" id="A0A4P9YUC7"/>
<reference evidence="3" key="1">
    <citation type="journal article" date="2018" name="Nat. Microbiol.">
        <title>Leveraging single-cell genomics to expand the fungal tree of life.</title>
        <authorList>
            <person name="Ahrendt S.R."/>
            <person name="Quandt C.A."/>
            <person name="Ciobanu D."/>
            <person name="Clum A."/>
            <person name="Salamov A."/>
            <person name="Andreopoulos B."/>
            <person name="Cheng J.F."/>
            <person name="Woyke T."/>
            <person name="Pelin A."/>
            <person name="Henrissat B."/>
            <person name="Reynolds N.K."/>
            <person name="Benny G.L."/>
            <person name="Smith M.E."/>
            <person name="James T.Y."/>
            <person name="Grigoriev I.V."/>
        </authorList>
    </citation>
    <scope>NUCLEOTIDE SEQUENCE [LARGE SCALE GENOMIC DNA]</scope>
    <source>
        <strain evidence="3">Benny S71-1</strain>
    </source>
</reference>